<evidence type="ECO:0000259" key="12">
    <source>
        <dbReference type="PROSITE" id="PS50969"/>
    </source>
</evidence>
<dbReference type="Pfam" id="PF03031">
    <property type="entry name" value="NIF"/>
    <property type="match status" value="1"/>
</dbReference>
<dbReference type="InterPro" id="IPR036412">
    <property type="entry name" value="HAD-like_sf"/>
</dbReference>
<feature type="region of interest" description="Disordered" evidence="10">
    <location>
        <begin position="368"/>
        <end position="481"/>
    </location>
</feature>
<dbReference type="InterPro" id="IPR001357">
    <property type="entry name" value="BRCT_dom"/>
</dbReference>
<dbReference type="Gene3D" id="3.40.50.10190">
    <property type="entry name" value="BRCT domain"/>
    <property type="match status" value="1"/>
</dbReference>
<comment type="catalytic activity">
    <reaction evidence="7 9">
        <text>O-phospho-L-seryl-[protein] + H2O = L-seryl-[protein] + phosphate</text>
        <dbReference type="Rhea" id="RHEA:20629"/>
        <dbReference type="Rhea" id="RHEA-COMP:9863"/>
        <dbReference type="Rhea" id="RHEA-COMP:11604"/>
        <dbReference type="ChEBI" id="CHEBI:15377"/>
        <dbReference type="ChEBI" id="CHEBI:29999"/>
        <dbReference type="ChEBI" id="CHEBI:43474"/>
        <dbReference type="ChEBI" id="CHEBI:83421"/>
        <dbReference type="EC" id="3.1.3.16"/>
    </reaction>
</comment>
<evidence type="ECO:0000256" key="7">
    <source>
        <dbReference type="ARBA" id="ARBA00047761"/>
    </source>
</evidence>
<dbReference type="InterPro" id="IPR004274">
    <property type="entry name" value="FCP1_dom"/>
</dbReference>
<dbReference type="GO" id="GO:0008420">
    <property type="term" value="F:RNA polymerase II CTD heptapeptide repeat phosphatase activity"/>
    <property type="evidence" value="ECO:0007669"/>
    <property type="project" value="UniProtKB-UniRule"/>
</dbReference>
<dbReference type="AlphaFoldDB" id="A0A226F5J3"/>
<evidence type="ECO:0000256" key="3">
    <source>
        <dbReference type="ARBA" id="ARBA00022801"/>
    </source>
</evidence>
<dbReference type="FunFam" id="3.40.50.10190:FF:000007">
    <property type="entry name" value="RNA polymerase II subunit A C-terminal domain phosphatase"/>
    <property type="match status" value="1"/>
</dbReference>
<feature type="compositionally biased region" description="Acidic residues" evidence="10">
    <location>
        <begin position="852"/>
        <end position="864"/>
    </location>
</feature>
<evidence type="ECO:0000256" key="10">
    <source>
        <dbReference type="SAM" id="MobiDB-lite"/>
    </source>
</evidence>
<comment type="subcellular location">
    <subcellularLocation>
        <location evidence="1 9">Nucleus</location>
    </subcellularLocation>
</comment>
<feature type="compositionally biased region" description="Basic and acidic residues" evidence="10">
    <location>
        <begin position="470"/>
        <end position="481"/>
    </location>
</feature>
<feature type="region of interest" description="Disordered" evidence="10">
    <location>
        <begin position="737"/>
        <end position="864"/>
    </location>
</feature>
<protein>
    <recommendedName>
        <fullName evidence="6 9">RNA polymerase II subunit A C-terminal domain phosphatase</fullName>
        <ecNumber evidence="2 9">3.1.3.16</ecNumber>
    </recommendedName>
</protein>
<dbReference type="EC" id="3.1.3.16" evidence="2 9"/>
<reference evidence="13 14" key="1">
    <citation type="submission" date="2015-12" db="EMBL/GenBank/DDBJ databases">
        <title>The genome of Folsomia candida.</title>
        <authorList>
            <person name="Faddeeva A."/>
            <person name="Derks M.F."/>
            <person name="Anvar Y."/>
            <person name="Smit S."/>
            <person name="Van Straalen N."/>
            <person name="Roelofs D."/>
        </authorList>
    </citation>
    <scope>NUCLEOTIDE SEQUENCE [LARGE SCALE GENOMIC DNA]</scope>
    <source>
        <strain evidence="13 14">VU population</strain>
        <tissue evidence="13">Whole body</tissue>
    </source>
</reference>
<dbReference type="NCBIfam" id="TIGR02250">
    <property type="entry name" value="FCP1_euk"/>
    <property type="match status" value="1"/>
</dbReference>
<dbReference type="PANTHER" id="PTHR23081:SF36">
    <property type="entry name" value="RNA POLYMERASE II SUBUNIT A C-TERMINAL DOMAIN PHOSPHATASE"/>
    <property type="match status" value="1"/>
</dbReference>
<dbReference type="PANTHER" id="PTHR23081">
    <property type="entry name" value="RNA POLYMERASE II CTD PHOSPHATASE"/>
    <property type="match status" value="1"/>
</dbReference>
<feature type="compositionally biased region" description="Basic and acidic residues" evidence="10">
    <location>
        <begin position="836"/>
        <end position="847"/>
    </location>
</feature>
<feature type="region of interest" description="Disordered" evidence="10">
    <location>
        <begin position="1"/>
        <end position="24"/>
    </location>
</feature>
<evidence type="ECO:0000313" key="14">
    <source>
        <dbReference type="Proteomes" id="UP000198287"/>
    </source>
</evidence>
<dbReference type="Proteomes" id="UP000198287">
    <property type="component" value="Unassembled WGS sequence"/>
</dbReference>
<feature type="compositionally biased region" description="Low complexity" evidence="10">
    <location>
        <begin position="394"/>
        <end position="406"/>
    </location>
</feature>
<dbReference type="Gene3D" id="3.40.50.1000">
    <property type="entry name" value="HAD superfamily/HAD-like"/>
    <property type="match status" value="1"/>
</dbReference>
<keyword evidence="5 9" id="KW-0539">Nucleus</keyword>
<dbReference type="SMART" id="SM00292">
    <property type="entry name" value="BRCT"/>
    <property type="match status" value="1"/>
</dbReference>
<dbReference type="SUPFAM" id="SSF56784">
    <property type="entry name" value="HAD-like"/>
    <property type="match status" value="1"/>
</dbReference>
<evidence type="ECO:0000256" key="2">
    <source>
        <dbReference type="ARBA" id="ARBA00013081"/>
    </source>
</evidence>
<dbReference type="PROSITE" id="PS50969">
    <property type="entry name" value="FCP1"/>
    <property type="match status" value="1"/>
</dbReference>
<evidence type="ECO:0000313" key="13">
    <source>
        <dbReference type="EMBL" id="OXA65075.1"/>
    </source>
</evidence>
<feature type="domain" description="FCP1 homology" evidence="12">
    <location>
        <begin position="215"/>
        <end position="379"/>
    </location>
</feature>
<keyword evidence="4" id="KW-0904">Protein phosphatase</keyword>
<feature type="compositionally biased region" description="Low complexity" evidence="10">
    <location>
        <begin position="787"/>
        <end position="808"/>
    </location>
</feature>
<dbReference type="OMA" id="FMDTINP"/>
<evidence type="ECO:0000256" key="5">
    <source>
        <dbReference type="ARBA" id="ARBA00023242"/>
    </source>
</evidence>
<dbReference type="CDD" id="cd07521">
    <property type="entry name" value="HAD_FCP1-like"/>
    <property type="match status" value="1"/>
</dbReference>
<name>A0A226F5J3_FOLCA</name>
<accession>A0A226F5J3</accession>
<comment type="function">
    <text evidence="9">This promotes the activity of RNA polymerase II.</text>
</comment>
<comment type="caution">
    <text evidence="13">The sequence shown here is derived from an EMBL/GenBank/DDBJ whole genome shotgun (WGS) entry which is preliminary data.</text>
</comment>
<feature type="compositionally biased region" description="Polar residues" evidence="10">
    <location>
        <begin position="383"/>
        <end position="393"/>
    </location>
</feature>
<evidence type="ECO:0000256" key="1">
    <source>
        <dbReference type="ARBA" id="ARBA00004123"/>
    </source>
</evidence>
<dbReference type="EMBL" id="LNIX01000001">
    <property type="protein sequence ID" value="OXA65075.1"/>
    <property type="molecule type" value="Genomic_DNA"/>
</dbReference>
<feature type="domain" description="BRCT" evidence="11">
    <location>
        <begin position="548"/>
        <end position="654"/>
    </location>
</feature>
<dbReference type="InterPro" id="IPR036420">
    <property type="entry name" value="BRCT_dom_sf"/>
</dbReference>
<comment type="catalytic activity">
    <reaction evidence="8 9">
        <text>O-phospho-L-threonyl-[protein] + H2O = L-threonyl-[protein] + phosphate</text>
        <dbReference type="Rhea" id="RHEA:47004"/>
        <dbReference type="Rhea" id="RHEA-COMP:11060"/>
        <dbReference type="Rhea" id="RHEA-COMP:11605"/>
        <dbReference type="ChEBI" id="CHEBI:15377"/>
        <dbReference type="ChEBI" id="CHEBI:30013"/>
        <dbReference type="ChEBI" id="CHEBI:43474"/>
        <dbReference type="ChEBI" id="CHEBI:61977"/>
        <dbReference type="EC" id="3.1.3.16"/>
    </reaction>
</comment>
<evidence type="ECO:0000256" key="9">
    <source>
        <dbReference type="RuleBase" id="RU366066"/>
    </source>
</evidence>
<dbReference type="OrthoDB" id="10249888at2759"/>
<dbReference type="GO" id="GO:0005634">
    <property type="term" value="C:nucleus"/>
    <property type="evidence" value="ECO:0007669"/>
    <property type="project" value="UniProtKB-SubCell"/>
</dbReference>
<keyword evidence="3 9" id="KW-0378">Hydrolase</keyword>
<dbReference type="STRING" id="158441.A0A226F5J3"/>
<dbReference type="SUPFAM" id="SSF52113">
    <property type="entry name" value="BRCT domain"/>
    <property type="match status" value="1"/>
</dbReference>
<feature type="compositionally biased region" description="Acidic residues" evidence="10">
    <location>
        <begin position="446"/>
        <end position="456"/>
    </location>
</feature>
<organism evidence="13 14">
    <name type="scientific">Folsomia candida</name>
    <name type="common">Springtail</name>
    <dbReference type="NCBI Taxonomy" id="158441"/>
    <lineage>
        <taxon>Eukaryota</taxon>
        <taxon>Metazoa</taxon>
        <taxon>Ecdysozoa</taxon>
        <taxon>Arthropoda</taxon>
        <taxon>Hexapoda</taxon>
        <taxon>Collembola</taxon>
        <taxon>Entomobryomorpha</taxon>
        <taxon>Isotomoidea</taxon>
        <taxon>Isotomidae</taxon>
        <taxon>Proisotominae</taxon>
        <taxon>Folsomia</taxon>
    </lineage>
</organism>
<dbReference type="InterPro" id="IPR011947">
    <property type="entry name" value="FCP1_euk"/>
</dbReference>
<evidence type="ECO:0000259" key="11">
    <source>
        <dbReference type="PROSITE" id="PS50172"/>
    </source>
</evidence>
<evidence type="ECO:0000256" key="8">
    <source>
        <dbReference type="ARBA" id="ARBA00048336"/>
    </source>
</evidence>
<evidence type="ECO:0000256" key="4">
    <source>
        <dbReference type="ARBA" id="ARBA00022912"/>
    </source>
</evidence>
<proteinExistence type="predicted"/>
<dbReference type="InterPro" id="IPR023214">
    <property type="entry name" value="HAD_sf"/>
</dbReference>
<feature type="compositionally biased region" description="Acidic residues" evidence="10">
    <location>
        <begin position="744"/>
        <end position="753"/>
    </location>
</feature>
<keyword evidence="14" id="KW-1185">Reference proteome</keyword>
<dbReference type="PROSITE" id="PS50172">
    <property type="entry name" value="BRCT"/>
    <property type="match status" value="1"/>
</dbReference>
<evidence type="ECO:0000256" key="6">
    <source>
        <dbReference type="ARBA" id="ARBA00040602"/>
    </source>
</evidence>
<sequence length="880" mass="99758">MRLPDQELNAERKRSGRTHWRKTDEDFSSAAKDVSKFIPKNQFTYLHSSDFIKQKKHWGPVTHDHFSPRVKCKIPKELKKMDIVFVEEKTSRIQQWKVKEGFFLPVGHVIFSYVELLDGQPVPGIKRLKTTQSGVIKTIHAKNGQTISNGCVLATLESCTHPTVMRDMCAECGKDLRKSDEAAPSAVSMIHSVPDLRISMEQAQKIGKIDEERLLGQRKLVLLVDLDQTLIHTTNDNVPHNLKDVFHFQLWGHGSVWYHTRLRPRTIEFLESVSKLYELHICTFGTRSYAHVIASHLDSRGQFFSDRILSRDECFSQNSKTANLKELFPRGDHMVCIIDDREDVWNFAPNLIHVKPYHFFRHTGDINAPPGLTKQDDDDKTGFTFNKDGTTTVPESLSSEASSPESMDTKSTESREDCDTIKVRRVTSDLSLSDEEDSEHSKTSDDAIEGDKEESCDEKKDNVVLEEEESTKKPDDKMETDEFSHQVVGENIKVDPTPIHNTTEEVEVEDQDDYLLYLEEILQSIHQAFYSLYNDTNVPDVKNVVPYVRRKVLKNMSIVFSGVIPTEVPVAERKNTKAYSVATSLGAYVSERIIPPNKPCGSTEIPTTHVIAARVGTAKVNEARRYKGIHIVTPDWLWCCSERWKLVDERLFQLYKKSIVNRYPPGHHAFARRDDLAFNDNGAAKNGQIQQQKGGGGVAAARKERTPSGRFMDTINPLLSFSMDEIDSMGHEVDDILNESESSSTEEEDEEAAEGSSSAGDVFKDKVLKRRTSNDMLAKMDVSDKLGNNSSSSSTSNSGSSSESSTESEMSKSRKRKRQNKTETETEDEPLNVKFRRGEGVPSEVEHLMLTSEDDGTRDQDEEWMAQELEREFMDDDDSQ</sequence>
<dbReference type="CDD" id="cd17729">
    <property type="entry name" value="BRCT_CTDP1"/>
    <property type="match status" value="1"/>
</dbReference>
<feature type="compositionally biased region" description="Basic and acidic residues" evidence="10">
    <location>
        <begin position="407"/>
        <end position="422"/>
    </location>
</feature>
<dbReference type="SMART" id="SM00577">
    <property type="entry name" value="CPDc"/>
    <property type="match status" value="1"/>
</dbReference>
<dbReference type="InterPro" id="IPR039189">
    <property type="entry name" value="Fcp1"/>
</dbReference>
<feature type="region of interest" description="Disordered" evidence="10">
    <location>
        <begin position="686"/>
        <end position="714"/>
    </location>
</feature>
<gene>
    <name evidence="13" type="ORF">Fcan01_02255</name>
</gene>